<evidence type="ECO:0000313" key="2">
    <source>
        <dbReference type="EMBL" id="GAA1701125.1"/>
    </source>
</evidence>
<dbReference type="EMBL" id="BAAAPL010000002">
    <property type="protein sequence ID" value="GAA1701125.1"/>
    <property type="molecule type" value="Genomic_DNA"/>
</dbReference>
<keyword evidence="1" id="KW-0812">Transmembrane</keyword>
<feature type="transmembrane region" description="Helical" evidence="1">
    <location>
        <begin position="113"/>
        <end position="132"/>
    </location>
</feature>
<dbReference type="RefSeq" id="WP_344071872.1">
    <property type="nucleotide sequence ID" value="NZ_BAAAPL010000002.1"/>
</dbReference>
<organism evidence="2 3">
    <name type="scientific">Microbacterium sediminicola</name>
    <dbReference type="NCBI Taxonomy" id="415210"/>
    <lineage>
        <taxon>Bacteria</taxon>
        <taxon>Bacillati</taxon>
        <taxon>Actinomycetota</taxon>
        <taxon>Actinomycetes</taxon>
        <taxon>Micrococcales</taxon>
        <taxon>Microbacteriaceae</taxon>
        <taxon>Microbacterium</taxon>
    </lineage>
</organism>
<keyword evidence="3" id="KW-1185">Reference proteome</keyword>
<dbReference type="Proteomes" id="UP001501690">
    <property type="component" value="Unassembled WGS sequence"/>
</dbReference>
<evidence type="ECO:0000256" key="1">
    <source>
        <dbReference type="SAM" id="Phobius"/>
    </source>
</evidence>
<proteinExistence type="predicted"/>
<feature type="transmembrane region" description="Helical" evidence="1">
    <location>
        <begin position="35"/>
        <end position="58"/>
    </location>
</feature>
<evidence type="ECO:0008006" key="4">
    <source>
        <dbReference type="Google" id="ProtNLM"/>
    </source>
</evidence>
<reference evidence="2 3" key="1">
    <citation type="journal article" date="2019" name="Int. J. Syst. Evol. Microbiol.">
        <title>The Global Catalogue of Microorganisms (GCM) 10K type strain sequencing project: providing services to taxonomists for standard genome sequencing and annotation.</title>
        <authorList>
            <consortium name="The Broad Institute Genomics Platform"/>
            <consortium name="The Broad Institute Genome Sequencing Center for Infectious Disease"/>
            <person name="Wu L."/>
            <person name="Ma J."/>
        </authorList>
    </citation>
    <scope>NUCLEOTIDE SEQUENCE [LARGE SCALE GENOMIC DNA]</scope>
    <source>
        <strain evidence="2 3">JCM 15577</strain>
    </source>
</reference>
<keyword evidence="1" id="KW-0472">Membrane</keyword>
<protein>
    <recommendedName>
        <fullName evidence="4">DUF2127 domain-containing protein</fullName>
    </recommendedName>
</protein>
<feature type="transmembrane region" description="Helical" evidence="1">
    <location>
        <begin position="82"/>
        <end position="106"/>
    </location>
</feature>
<accession>A0ABN2IAN8</accession>
<feature type="transmembrane region" description="Helical" evidence="1">
    <location>
        <begin position="138"/>
        <end position="158"/>
    </location>
</feature>
<name>A0ABN2IAN8_9MICO</name>
<evidence type="ECO:0000313" key="3">
    <source>
        <dbReference type="Proteomes" id="UP001501690"/>
    </source>
</evidence>
<sequence>MTPQSSPHKRAAYEPPVSLLRPVAHDPDMPRPVSIMAGTLIILLRVLAGTALIAAVWLDWPDLIDEFEDTIGSSLSAADEQIALWTYITLIVVALLIQLTVVYAVWRGHNWARVLIMALAVVSISVAFVTWFLREQEITLQTTLFAIGLDVLTLLALSSRSAAAYSRRNDRP</sequence>
<keyword evidence="1" id="KW-1133">Transmembrane helix</keyword>
<comment type="caution">
    <text evidence="2">The sequence shown here is derived from an EMBL/GenBank/DDBJ whole genome shotgun (WGS) entry which is preliminary data.</text>
</comment>
<gene>
    <name evidence="2" type="ORF">GCM10009808_18660</name>
</gene>